<proteinExistence type="predicted"/>
<reference evidence="1" key="1">
    <citation type="submission" date="2014-11" db="EMBL/GenBank/DDBJ databases">
        <authorList>
            <person name="Amaro Gonzalez C."/>
        </authorList>
    </citation>
    <scope>NUCLEOTIDE SEQUENCE</scope>
</reference>
<evidence type="ECO:0000313" key="1">
    <source>
        <dbReference type="EMBL" id="JAH61176.1"/>
    </source>
</evidence>
<reference evidence="1" key="2">
    <citation type="journal article" date="2015" name="Fish Shellfish Immunol.">
        <title>Early steps in the European eel (Anguilla anguilla)-Vibrio vulnificus interaction in the gills: Role of the RtxA13 toxin.</title>
        <authorList>
            <person name="Callol A."/>
            <person name="Pajuelo D."/>
            <person name="Ebbesson L."/>
            <person name="Teles M."/>
            <person name="MacKenzie S."/>
            <person name="Amaro C."/>
        </authorList>
    </citation>
    <scope>NUCLEOTIDE SEQUENCE</scope>
</reference>
<accession>A0A0E9U5R1</accession>
<protein>
    <submittedName>
        <fullName evidence="1">Uncharacterized protein</fullName>
    </submittedName>
</protein>
<name>A0A0E9U5R1_ANGAN</name>
<dbReference type="AlphaFoldDB" id="A0A0E9U5R1"/>
<organism evidence="1">
    <name type="scientific">Anguilla anguilla</name>
    <name type="common">European freshwater eel</name>
    <name type="synonym">Muraena anguilla</name>
    <dbReference type="NCBI Taxonomy" id="7936"/>
    <lineage>
        <taxon>Eukaryota</taxon>
        <taxon>Metazoa</taxon>
        <taxon>Chordata</taxon>
        <taxon>Craniata</taxon>
        <taxon>Vertebrata</taxon>
        <taxon>Euteleostomi</taxon>
        <taxon>Actinopterygii</taxon>
        <taxon>Neopterygii</taxon>
        <taxon>Teleostei</taxon>
        <taxon>Anguilliformes</taxon>
        <taxon>Anguillidae</taxon>
        <taxon>Anguilla</taxon>
    </lineage>
</organism>
<sequence>MNYMMKSTASLQYKIHTLHSATFGTNSLLTS</sequence>
<dbReference type="EMBL" id="GBXM01047401">
    <property type="protein sequence ID" value="JAH61176.1"/>
    <property type="molecule type" value="Transcribed_RNA"/>
</dbReference>